<dbReference type="PANTHER" id="PTHR13211">
    <property type="entry name" value="TELOMERASE CAJAL BODY PROTEIN 1"/>
    <property type="match status" value="1"/>
</dbReference>
<dbReference type="Gene3D" id="2.130.10.10">
    <property type="entry name" value="YVTN repeat-like/Quinoprotein amine dehydrogenase"/>
    <property type="match status" value="1"/>
</dbReference>
<proteinExistence type="predicted"/>
<dbReference type="PANTHER" id="PTHR13211:SF0">
    <property type="entry name" value="TELOMERASE CAJAL BODY PROTEIN 1"/>
    <property type="match status" value="1"/>
</dbReference>
<sequence length="380" mass="43195">MESSNVVESGALVDDPRLCFTAFDEFQSYRDNNFTKGVQASPDNLCLLTNSEDHTIRIFEPPIDRDCANAHSVLQIKEPGSTNDMKWYPHMNSAYPSTCCFLTTSKDQPIHLWDAYSGQLRASFRAFDHLDELTSATSITFNPTADKIYAGFERMIRVFDLSRPSRDFESRPLAKTKKAKQGQRGLISSIHFNPDHSKYVYPPIRSFHGTTGLYAEDSGEELMTLCTHEGRGITQVRFSYDGNLLFTAARRDGRIHCWDIRQTNDILTTFHRKADTNQRIAFDLHCGGRYLISGSQDGRALLFDIQKGVQVSEKMRLSDAINGVSFFQDNCPLRIALCSGQRHYTVAPDMEEEEPMENDHQSTPQNVVQVYKYELKLSTL</sequence>
<dbReference type="InterPro" id="IPR001680">
    <property type="entry name" value="WD40_rpt"/>
</dbReference>
<organism evidence="1 2">
    <name type="scientific">Albugo candida</name>
    <dbReference type="NCBI Taxonomy" id="65357"/>
    <lineage>
        <taxon>Eukaryota</taxon>
        <taxon>Sar</taxon>
        <taxon>Stramenopiles</taxon>
        <taxon>Oomycota</taxon>
        <taxon>Peronosporomycetes</taxon>
        <taxon>Albuginales</taxon>
        <taxon>Albuginaceae</taxon>
        <taxon>Albugo</taxon>
    </lineage>
</organism>
<protein>
    <submittedName>
        <fullName evidence="1">Uncharacterized protein</fullName>
    </submittedName>
</protein>
<accession>A0A024GUV0</accession>
<dbReference type="STRING" id="65357.A0A024GUV0"/>
<dbReference type="AlphaFoldDB" id="A0A024GUV0"/>
<keyword evidence="2" id="KW-1185">Reference proteome</keyword>
<dbReference type="Pfam" id="PF00400">
    <property type="entry name" value="WD40"/>
    <property type="match status" value="1"/>
</dbReference>
<dbReference type="EMBL" id="CAIX01000525">
    <property type="protein sequence ID" value="CCI50488.1"/>
    <property type="molecule type" value="Genomic_DNA"/>
</dbReference>
<name>A0A024GUV0_9STRA</name>
<comment type="caution">
    <text evidence="1">The sequence shown here is derived from an EMBL/GenBank/DDBJ whole genome shotgun (WGS) entry which is preliminary data.</text>
</comment>
<evidence type="ECO:0000313" key="2">
    <source>
        <dbReference type="Proteomes" id="UP000053237"/>
    </source>
</evidence>
<dbReference type="SUPFAM" id="SSF50978">
    <property type="entry name" value="WD40 repeat-like"/>
    <property type="match status" value="1"/>
</dbReference>
<dbReference type="InParanoid" id="A0A024GUV0"/>
<dbReference type="InterPro" id="IPR015943">
    <property type="entry name" value="WD40/YVTN_repeat-like_dom_sf"/>
</dbReference>
<dbReference type="SMART" id="SM00320">
    <property type="entry name" value="WD40"/>
    <property type="match status" value="5"/>
</dbReference>
<dbReference type="InterPro" id="IPR051150">
    <property type="entry name" value="SWT21/TCAB1_mRNA_Telomere"/>
</dbReference>
<reference evidence="1 2" key="1">
    <citation type="submission" date="2012-05" db="EMBL/GenBank/DDBJ databases">
        <title>Recombination and specialization in a pathogen metapopulation.</title>
        <authorList>
            <person name="Gardiner A."/>
            <person name="Kemen E."/>
            <person name="Schultz-Larsen T."/>
            <person name="MacLean D."/>
            <person name="Van Oosterhout C."/>
            <person name="Jones J.D.G."/>
        </authorList>
    </citation>
    <scope>NUCLEOTIDE SEQUENCE [LARGE SCALE GENOMIC DNA]</scope>
    <source>
        <strain evidence="1 2">Ac Nc2</strain>
    </source>
</reference>
<dbReference type="InterPro" id="IPR036322">
    <property type="entry name" value="WD40_repeat_dom_sf"/>
</dbReference>
<gene>
    <name evidence="1" type="ORF">BN9_122960</name>
</gene>
<evidence type="ECO:0000313" key="1">
    <source>
        <dbReference type="EMBL" id="CCI50488.1"/>
    </source>
</evidence>
<dbReference type="OrthoDB" id="239865at2759"/>
<dbReference type="Proteomes" id="UP000053237">
    <property type="component" value="Unassembled WGS sequence"/>
</dbReference>